<dbReference type="EMBL" id="VJZD01000020">
    <property type="protein sequence ID" value="MPY31141.1"/>
    <property type="molecule type" value="Genomic_DNA"/>
</dbReference>
<gene>
    <name evidence="1" type="ORF">FNH09_07355</name>
</gene>
<protein>
    <recommendedName>
        <fullName evidence="3">Transcriptional regulator</fullName>
    </recommendedName>
</protein>
<evidence type="ECO:0008006" key="3">
    <source>
        <dbReference type="Google" id="ProtNLM"/>
    </source>
</evidence>
<accession>A0A5N8V794</accession>
<organism evidence="1 2">
    <name type="scientific">Streptomyces adustus</name>
    <dbReference type="NCBI Taxonomy" id="1609272"/>
    <lineage>
        <taxon>Bacteria</taxon>
        <taxon>Bacillati</taxon>
        <taxon>Actinomycetota</taxon>
        <taxon>Actinomycetes</taxon>
        <taxon>Kitasatosporales</taxon>
        <taxon>Streptomycetaceae</taxon>
        <taxon>Streptomyces</taxon>
    </lineage>
</organism>
<keyword evidence="2" id="KW-1185">Reference proteome</keyword>
<evidence type="ECO:0000313" key="2">
    <source>
        <dbReference type="Proteomes" id="UP000325849"/>
    </source>
</evidence>
<proteinExistence type="predicted"/>
<dbReference type="AlphaFoldDB" id="A0A5N8V794"/>
<reference evidence="1 2" key="1">
    <citation type="submission" date="2019-07" db="EMBL/GenBank/DDBJ databases">
        <title>New species of Amycolatopsis and Streptomyces.</title>
        <authorList>
            <person name="Duangmal K."/>
            <person name="Teo W.F.A."/>
            <person name="Lipun K."/>
        </authorList>
    </citation>
    <scope>NUCLEOTIDE SEQUENCE [LARGE SCALE GENOMIC DNA]</scope>
    <source>
        <strain evidence="1 2">NBRC 109810</strain>
    </source>
</reference>
<evidence type="ECO:0000313" key="1">
    <source>
        <dbReference type="EMBL" id="MPY31141.1"/>
    </source>
</evidence>
<sequence>MYARGSDGRTSLGAGSDFAELLDALGQLGESEQRRQELRTLLVRTTTSTGSGLLALLSPSTQHALSAALADPALLDEELLAAMRTAVSDVNRQVGSIPFVRLQLMLAPLVESCRQLLHADVPAPLLADLQAIAAQTYTLAGRAAFETRDDDASRALYAQATAAAGNTGLPWQRAVVHISHALVTLYSAPGLEQARLLADAAVRDAQAGQSPTVRARAHALQAEIAARSGAAKHAKAALDLAWYDITSDRDGDPAGQSFSPAHLHGFEGVTSLYTGDPAQAHDYFAHAAQALNTPRERVQQAIVTTDQALARIRLNDPQAAAQLLHECIDAAASTSGRVAAIRVRRARSGLRPWRRENWFAELDDHLIDSLGA</sequence>
<dbReference type="OrthoDB" id="4074998at2"/>
<name>A0A5N8V794_9ACTN</name>
<comment type="caution">
    <text evidence="1">The sequence shown here is derived from an EMBL/GenBank/DDBJ whole genome shotgun (WGS) entry which is preliminary data.</text>
</comment>
<dbReference type="Proteomes" id="UP000325849">
    <property type="component" value="Unassembled WGS sequence"/>
</dbReference>